<evidence type="ECO:0000313" key="1">
    <source>
        <dbReference type="EMBL" id="CAG8586537.1"/>
    </source>
</evidence>
<dbReference type="AlphaFoldDB" id="A0A9N9C3H4"/>
<name>A0A9N9C3H4_9GLOM</name>
<dbReference type="Proteomes" id="UP000789739">
    <property type="component" value="Unassembled WGS sequence"/>
</dbReference>
<dbReference type="SUPFAM" id="SSF48256">
    <property type="entry name" value="Citrate synthase"/>
    <property type="match status" value="1"/>
</dbReference>
<dbReference type="InterPro" id="IPR016143">
    <property type="entry name" value="Citrate_synth-like_sm_a-sub"/>
</dbReference>
<evidence type="ECO:0000313" key="2">
    <source>
        <dbReference type="Proteomes" id="UP000789739"/>
    </source>
</evidence>
<dbReference type="GO" id="GO:0046912">
    <property type="term" value="F:acyltransferase activity, acyl groups converted into alkyl on transfer"/>
    <property type="evidence" value="ECO:0007669"/>
    <property type="project" value="InterPro"/>
</dbReference>
<sequence length="124" mass="14468">YESHCSSIWTANELVLRMLEKLDRLGVFGRMKQKEKAIFGLEHSIHKSYDLRAKIIRILLTSEYSYAQVEKAYIMIRRRLEGVEMSHPLALPIELEKAALKDKCFTKRKLYPSVDSYSGLFITL</sequence>
<gene>
    <name evidence="1" type="ORF">PBRASI_LOCUS6899</name>
</gene>
<dbReference type="Pfam" id="PF00285">
    <property type="entry name" value="Citrate_synt"/>
    <property type="match status" value="1"/>
</dbReference>
<comment type="caution">
    <text evidence="1">The sequence shown here is derived from an EMBL/GenBank/DDBJ whole genome shotgun (WGS) entry which is preliminary data.</text>
</comment>
<dbReference type="Gene3D" id="1.10.230.10">
    <property type="entry name" value="Cytochrome P450-Terp, domain 2"/>
    <property type="match status" value="1"/>
</dbReference>
<organism evidence="1 2">
    <name type="scientific">Paraglomus brasilianum</name>
    <dbReference type="NCBI Taxonomy" id="144538"/>
    <lineage>
        <taxon>Eukaryota</taxon>
        <taxon>Fungi</taxon>
        <taxon>Fungi incertae sedis</taxon>
        <taxon>Mucoromycota</taxon>
        <taxon>Glomeromycotina</taxon>
        <taxon>Glomeromycetes</taxon>
        <taxon>Paraglomerales</taxon>
        <taxon>Paraglomeraceae</taxon>
        <taxon>Paraglomus</taxon>
    </lineage>
</organism>
<dbReference type="PANTHER" id="PTHR42871">
    <property type="entry name" value="CITRATE SYNTHASE"/>
    <property type="match status" value="1"/>
</dbReference>
<keyword evidence="2" id="KW-1185">Reference proteome</keyword>
<reference evidence="1" key="1">
    <citation type="submission" date="2021-06" db="EMBL/GenBank/DDBJ databases">
        <authorList>
            <person name="Kallberg Y."/>
            <person name="Tangrot J."/>
            <person name="Rosling A."/>
        </authorList>
    </citation>
    <scope>NUCLEOTIDE SEQUENCE</scope>
    <source>
        <strain evidence="1">BR232B</strain>
    </source>
</reference>
<dbReference type="EMBL" id="CAJVPI010000982">
    <property type="protein sequence ID" value="CAG8586537.1"/>
    <property type="molecule type" value="Genomic_DNA"/>
</dbReference>
<dbReference type="PANTHER" id="PTHR42871:SF1">
    <property type="entry name" value="CITRATE SYNTHASE"/>
    <property type="match status" value="1"/>
</dbReference>
<proteinExistence type="predicted"/>
<feature type="non-terminal residue" evidence="1">
    <location>
        <position position="1"/>
    </location>
</feature>
<dbReference type="InterPro" id="IPR036969">
    <property type="entry name" value="Citrate_synthase_sf"/>
</dbReference>
<accession>A0A9N9C3H4</accession>
<dbReference type="OrthoDB" id="435022at2759"/>
<dbReference type="InterPro" id="IPR002020">
    <property type="entry name" value="Citrate_synthase"/>
</dbReference>
<protein>
    <submittedName>
        <fullName evidence="1">10603_t:CDS:1</fullName>
    </submittedName>
</protein>